<dbReference type="Pfam" id="PF00439">
    <property type="entry name" value="Bromodomain"/>
    <property type="match status" value="1"/>
</dbReference>
<dbReference type="PANTHER" id="PTHR45926">
    <property type="entry name" value="OSJNBA0053K19.4 PROTEIN"/>
    <property type="match status" value="1"/>
</dbReference>
<evidence type="ECO:0000259" key="7">
    <source>
        <dbReference type="PROSITE" id="PS51525"/>
    </source>
</evidence>
<evidence type="ECO:0000256" key="4">
    <source>
        <dbReference type="PROSITE-ProRule" id="PRU00035"/>
    </source>
</evidence>
<dbReference type="SUPFAM" id="SSF47370">
    <property type="entry name" value="Bromodomain"/>
    <property type="match status" value="1"/>
</dbReference>
<evidence type="ECO:0000256" key="5">
    <source>
        <dbReference type="SAM" id="MobiDB-lite"/>
    </source>
</evidence>
<gene>
    <name evidence="8" type="primary">PLESTBF000117</name>
    <name evidence="8" type="ORF">PLESTB_000222900</name>
</gene>
<dbReference type="Gene3D" id="1.20.1270.220">
    <property type="match status" value="1"/>
</dbReference>
<keyword evidence="2 4" id="KW-0103">Bromodomain</keyword>
<feature type="compositionally biased region" description="Basic and acidic residues" evidence="5">
    <location>
        <begin position="80"/>
        <end position="89"/>
    </location>
</feature>
<feature type="compositionally biased region" description="Gly residues" evidence="5">
    <location>
        <begin position="432"/>
        <end position="441"/>
    </location>
</feature>
<keyword evidence="1" id="KW-0805">Transcription regulation</keyword>
<feature type="compositionally biased region" description="Basic and acidic residues" evidence="5">
    <location>
        <begin position="399"/>
        <end position="413"/>
    </location>
</feature>
<evidence type="ECO:0000256" key="3">
    <source>
        <dbReference type="ARBA" id="ARBA00023163"/>
    </source>
</evidence>
<evidence type="ECO:0000259" key="6">
    <source>
        <dbReference type="PROSITE" id="PS50014"/>
    </source>
</evidence>
<evidence type="ECO:0000256" key="2">
    <source>
        <dbReference type="ARBA" id="ARBA00023117"/>
    </source>
</evidence>
<name>A0A9W6BCD0_9CHLO</name>
<feature type="domain" description="Bromo" evidence="6">
    <location>
        <begin position="109"/>
        <end position="181"/>
    </location>
</feature>
<dbReference type="Gene3D" id="1.20.920.10">
    <property type="entry name" value="Bromodomain-like"/>
    <property type="match status" value="1"/>
</dbReference>
<reference evidence="8 9" key="1">
    <citation type="journal article" date="2023" name="Commun. Biol.">
        <title>Reorganization of the ancestral sex-determining regions during the evolution of trioecy in Pleodorina starrii.</title>
        <authorList>
            <person name="Takahashi K."/>
            <person name="Suzuki S."/>
            <person name="Kawai-Toyooka H."/>
            <person name="Yamamoto K."/>
            <person name="Hamaji T."/>
            <person name="Ootsuki R."/>
            <person name="Yamaguchi H."/>
            <person name="Kawachi M."/>
            <person name="Higashiyama T."/>
            <person name="Nozaki H."/>
        </authorList>
    </citation>
    <scope>NUCLEOTIDE SEQUENCE [LARGE SCALE GENOMIC DNA]</scope>
    <source>
        <strain evidence="8 9">NIES-4479</strain>
    </source>
</reference>
<dbReference type="EMBL" id="BRXU01000002">
    <property type="protein sequence ID" value="GLC49474.1"/>
    <property type="molecule type" value="Genomic_DNA"/>
</dbReference>
<dbReference type="PROSITE" id="PS51525">
    <property type="entry name" value="NET"/>
    <property type="match status" value="1"/>
</dbReference>
<dbReference type="PRINTS" id="PR00503">
    <property type="entry name" value="BROMODOMAIN"/>
</dbReference>
<protein>
    <submittedName>
        <fullName evidence="8">Uncharacterized protein</fullName>
    </submittedName>
</protein>
<feature type="region of interest" description="Disordered" evidence="5">
    <location>
        <begin position="317"/>
        <end position="524"/>
    </location>
</feature>
<dbReference type="Pfam" id="PF17035">
    <property type="entry name" value="BET"/>
    <property type="match status" value="1"/>
</dbReference>
<keyword evidence="3" id="KW-0804">Transcription</keyword>
<dbReference type="SMART" id="SM00297">
    <property type="entry name" value="BROMO"/>
    <property type="match status" value="1"/>
</dbReference>
<organism evidence="8 9">
    <name type="scientific">Pleodorina starrii</name>
    <dbReference type="NCBI Taxonomy" id="330485"/>
    <lineage>
        <taxon>Eukaryota</taxon>
        <taxon>Viridiplantae</taxon>
        <taxon>Chlorophyta</taxon>
        <taxon>core chlorophytes</taxon>
        <taxon>Chlorophyceae</taxon>
        <taxon>CS clade</taxon>
        <taxon>Chlamydomonadales</taxon>
        <taxon>Volvocaceae</taxon>
        <taxon>Pleodorina</taxon>
    </lineage>
</organism>
<comment type="caution">
    <text evidence="8">The sequence shown here is derived from an EMBL/GenBank/DDBJ whole genome shotgun (WGS) entry which is preliminary data.</text>
</comment>
<proteinExistence type="predicted"/>
<dbReference type="InterPro" id="IPR018359">
    <property type="entry name" value="Bromodomain_CS"/>
</dbReference>
<dbReference type="PROSITE" id="PS50014">
    <property type="entry name" value="BROMODOMAIN_2"/>
    <property type="match status" value="1"/>
</dbReference>
<evidence type="ECO:0000313" key="8">
    <source>
        <dbReference type="EMBL" id="GLC49474.1"/>
    </source>
</evidence>
<dbReference type="InterPro" id="IPR001487">
    <property type="entry name" value="Bromodomain"/>
</dbReference>
<dbReference type="InterPro" id="IPR038336">
    <property type="entry name" value="NET_sf"/>
</dbReference>
<feature type="compositionally biased region" description="Polar residues" evidence="5">
    <location>
        <begin position="372"/>
        <end position="388"/>
    </location>
</feature>
<feature type="region of interest" description="Disordered" evidence="5">
    <location>
        <begin position="58"/>
        <end position="89"/>
    </location>
</feature>
<feature type="compositionally biased region" description="Basic and acidic residues" evidence="5">
    <location>
        <begin position="456"/>
        <end position="524"/>
    </location>
</feature>
<dbReference type="AlphaFoldDB" id="A0A9W6BCD0"/>
<dbReference type="InterPro" id="IPR036427">
    <property type="entry name" value="Bromodomain-like_sf"/>
</dbReference>
<dbReference type="InterPro" id="IPR027353">
    <property type="entry name" value="NET_dom"/>
</dbReference>
<sequence length="575" mass="64044">MSKSLTPEAANMARSKYEELKKLVEQRQLLNLELISKLAKALEKVKAGTATAGISAVQPAVSKQAATKRSVQPAGLAGPDPKRPKLDGEADKKIQDIWRMCASVLDFLMKKKNAMVFLKPVDPQRDGVPDYFKFISHPMDLGTIKSKLRERRYNDPREFAADVRLVWRNCATYNQTGTPVRAWGDQLSEDWERKWAELNVEQRWDDLVLLRDPQAVSLDRRISASARQLLQRVNSVQLLQEADPSRPMTTVEKRKLSISLSELQGNQLTDVLNIIADNLKDINPDDEEEIELDVDQLDNATLWRLREYCDTLSNKHVAKSAAPAKAGGGGASRSVHDNGKQQQHGSKPPARTESGSESDRYSAEQDVKGSNMVEQPQSQPNFVKNQRTAIPVDESATAPKDKPAIATDKKSNKDVVLNASAWQAADEDGEGGGEGGEVGAGGEEEGDDLWDSFRSVAEREKQQKAEEDKRRKELEQERERERLRVVAEARQAKEEEERKMREAEEAAAAEAKRAKDEARQKELEELQMQANTAQVYQPPDAKAFSGTFGAGGADINDLGLMYKHDDDADDVGFDD</sequence>
<feature type="domain" description="NET" evidence="7">
    <location>
        <begin position="238"/>
        <end position="320"/>
    </location>
</feature>
<accession>A0A9W6BCD0</accession>
<feature type="compositionally biased region" description="Basic and acidic residues" evidence="5">
    <location>
        <begin position="357"/>
        <end position="367"/>
    </location>
</feature>
<keyword evidence="9" id="KW-1185">Reference proteome</keyword>
<dbReference type="Proteomes" id="UP001165080">
    <property type="component" value="Unassembled WGS sequence"/>
</dbReference>
<dbReference type="PROSITE" id="PS00633">
    <property type="entry name" value="BROMODOMAIN_1"/>
    <property type="match status" value="1"/>
</dbReference>
<evidence type="ECO:0000256" key="1">
    <source>
        <dbReference type="ARBA" id="ARBA00023015"/>
    </source>
</evidence>
<evidence type="ECO:0000313" key="9">
    <source>
        <dbReference type="Proteomes" id="UP001165080"/>
    </source>
</evidence>